<feature type="transmembrane region" description="Helical" evidence="9">
    <location>
        <begin position="217"/>
        <end position="237"/>
    </location>
</feature>
<dbReference type="Proteomes" id="UP000754359">
    <property type="component" value="Unassembled WGS sequence"/>
</dbReference>
<dbReference type="InterPro" id="IPR009613">
    <property type="entry name" value="LMF"/>
</dbReference>
<keyword evidence="6 9" id="KW-0472">Membrane</keyword>
<evidence type="ECO:0000256" key="3">
    <source>
        <dbReference type="ARBA" id="ARBA00022692"/>
    </source>
</evidence>
<dbReference type="Proteomes" id="UP000232684">
    <property type="component" value="Unassembled WGS sequence"/>
</dbReference>
<dbReference type="EMBL" id="QFXU01000009">
    <property type="protein sequence ID" value="KAF4330359.1"/>
    <property type="molecule type" value="Genomic_DNA"/>
</dbReference>
<feature type="transmembrane region" description="Helical" evidence="9">
    <location>
        <begin position="186"/>
        <end position="205"/>
    </location>
</feature>
<dbReference type="AlphaFoldDB" id="A0A2I0BXB9"/>
<dbReference type="Pfam" id="PF06762">
    <property type="entry name" value="LMF1"/>
    <property type="match status" value="1"/>
</dbReference>
<feature type="domain" description="Lipase maturation factor 1/2 C-terminal" evidence="11">
    <location>
        <begin position="417"/>
        <end position="547"/>
    </location>
</feature>
<reference evidence="12 15" key="2">
    <citation type="submission" date="2018-05" db="EMBL/GenBank/DDBJ databases">
        <title>Genome assembly of Plasmodium falciparum NF54 DiCre.</title>
        <authorList>
            <person name="Baumgarten S."/>
            <person name="Treeck M."/>
            <person name="Scherf A."/>
        </authorList>
    </citation>
    <scope>NUCLEOTIDE SEQUENCE [LARGE SCALE GENOMIC DNA]</scope>
    <source>
        <strain evidence="12">NF54</strain>
    </source>
</reference>
<dbReference type="PANTHER" id="PTHR14463:SF5">
    <property type="entry name" value="LIPASE MATURATION FACTOR 2"/>
    <property type="match status" value="1"/>
</dbReference>
<evidence type="ECO:0000256" key="8">
    <source>
        <dbReference type="ARBA" id="ARBA00040643"/>
    </source>
</evidence>
<evidence type="ECO:0000313" key="15">
    <source>
        <dbReference type="Proteomes" id="UP000754359"/>
    </source>
</evidence>
<dbReference type="EMBL" id="NYMT01000006">
    <property type="protein sequence ID" value="PKC47572.1"/>
    <property type="molecule type" value="Genomic_DNA"/>
</dbReference>
<evidence type="ECO:0000256" key="1">
    <source>
        <dbReference type="ARBA" id="ARBA00004477"/>
    </source>
</evidence>
<proteinExistence type="inferred from homology"/>
<dbReference type="GO" id="GO:0005789">
    <property type="term" value="C:endoplasmic reticulum membrane"/>
    <property type="evidence" value="ECO:0007669"/>
    <property type="project" value="UniProtKB-SubCell"/>
</dbReference>
<keyword evidence="4" id="KW-0256">Endoplasmic reticulum</keyword>
<evidence type="ECO:0000256" key="2">
    <source>
        <dbReference type="ARBA" id="ARBA00005512"/>
    </source>
</evidence>
<evidence type="ECO:0000313" key="12">
    <source>
        <dbReference type="EMBL" id="KAF4330359.1"/>
    </source>
</evidence>
<feature type="transmembrane region" description="Helical" evidence="9">
    <location>
        <begin position="159"/>
        <end position="179"/>
    </location>
</feature>
<evidence type="ECO:0000313" key="13">
    <source>
        <dbReference type="EMBL" id="PKC47572.1"/>
    </source>
</evidence>
<comment type="caution">
    <text evidence="13">The sequence shown here is derived from an EMBL/GenBank/DDBJ whole genome shotgun (WGS) entry which is preliminary data.</text>
</comment>
<protein>
    <recommendedName>
        <fullName evidence="8">Lipase maturation factor 2</fullName>
    </recommendedName>
</protein>
<dbReference type="InterPro" id="IPR057433">
    <property type="entry name" value="LMF1/2_C"/>
</dbReference>
<dbReference type="GO" id="GO:0051604">
    <property type="term" value="P:protein maturation"/>
    <property type="evidence" value="ECO:0007669"/>
    <property type="project" value="InterPro"/>
</dbReference>
<evidence type="ECO:0000256" key="9">
    <source>
        <dbReference type="SAM" id="Phobius"/>
    </source>
</evidence>
<evidence type="ECO:0000256" key="4">
    <source>
        <dbReference type="ARBA" id="ARBA00022824"/>
    </source>
</evidence>
<evidence type="ECO:0000313" key="14">
    <source>
        <dbReference type="Proteomes" id="UP000232684"/>
    </source>
</evidence>
<evidence type="ECO:0000256" key="5">
    <source>
        <dbReference type="ARBA" id="ARBA00022989"/>
    </source>
</evidence>
<accession>A0A2I0BXB9</accession>
<dbReference type="PANTHER" id="PTHR14463">
    <property type="entry name" value="LIPASE MATURATION FACTOR"/>
    <property type="match status" value="1"/>
</dbReference>
<keyword evidence="3 9" id="KW-0812">Transmembrane</keyword>
<feature type="transmembrane region" description="Helical" evidence="9">
    <location>
        <begin position="30"/>
        <end position="47"/>
    </location>
</feature>
<keyword evidence="5 9" id="KW-1133">Transmembrane helix</keyword>
<feature type="transmembrane region" description="Helical" evidence="9">
    <location>
        <begin position="365"/>
        <end position="391"/>
    </location>
</feature>
<feature type="transmembrane region" description="Helical" evidence="9">
    <location>
        <begin position="278"/>
        <end position="295"/>
    </location>
</feature>
<reference evidence="13 14" key="1">
    <citation type="submission" date="2017-11" db="EMBL/GenBank/DDBJ databases">
        <title>Plasmodium falciparum NF54 genome assembly.</title>
        <authorList>
            <person name="Bryant J.M."/>
            <person name="Baumgarten S."/>
            <person name="Scheidig-Benatar C."/>
            <person name="Scherf A."/>
        </authorList>
    </citation>
    <scope>NUCLEOTIDE SEQUENCE [LARGE SCALE GENOMIC DNA]</scope>
    <source>
        <strain evidence="13">NF54</strain>
    </source>
</reference>
<comment type="similarity">
    <text evidence="2">Belongs to the lipase maturation factor family.</text>
</comment>
<gene>
    <name evidence="13" type="ORF">CK202_2467</name>
    <name evidence="12" type="ORF">CYL21_1435</name>
</gene>
<feature type="domain" description="Lipase maturation factor 1/2 N-terminal" evidence="10">
    <location>
        <begin position="188"/>
        <end position="342"/>
    </location>
</feature>
<keyword evidence="7" id="KW-0325">Glycoprotein</keyword>
<feature type="transmembrane region" description="Helical" evidence="9">
    <location>
        <begin position="68"/>
        <end position="87"/>
    </location>
</feature>
<name>A0A2I0BXB9_PLAFO</name>
<organism evidence="13 14">
    <name type="scientific">Plasmodium falciparum (isolate NF54)</name>
    <dbReference type="NCBI Taxonomy" id="5843"/>
    <lineage>
        <taxon>Eukaryota</taxon>
        <taxon>Sar</taxon>
        <taxon>Alveolata</taxon>
        <taxon>Apicomplexa</taxon>
        <taxon>Aconoidasida</taxon>
        <taxon>Haemosporida</taxon>
        <taxon>Plasmodiidae</taxon>
        <taxon>Plasmodium</taxon>
        <taxon>Plasmodium (Laverania)</taxon>
    </lineage>
</organism>
<evidence type="ECO:0000259" key="11">
    <source>
        <dbReference type="Pfam" id="PF25179"/>
    </source>
</evidence>
<dbReference type="InterPro" id="IPR057434">
    <property type="entry name" value="LMF1/2_N"/>
</dbReference>
<feature type="transmembrane region" description="Helical" evidence="9">
    <location>
        <begin position="107"/>
        <end position="124"/>
    </location>
</feature>
<comment type="subcellular location">
    <subcellularLocation>
        <location evidence="1">Endoplasmic reticulum membrane</location>
        <topology evidence="1">Multi-pass membrane protein</topology>
    </subcellularLocation>
</comment>
<dbReference type="Pfam" id="PF25179">
    <property type="entry name" value="LMF1_C"/>
    <property type="match status" value="1"/>
</dbReference>
<evidence type="ECO:0000256" key="6">
    <source>
        <dbReference type="ARBA" id="ARBA00023136"/>
    </source>
</evidence>
<evidence type="ECO:0000259" key="10">
    <source>
        <dbReference type="Pfam" id="PF06762"/>
    </source>
</evidence>
<feature type="transmembrane region" description="Helical" evidence="9">
    <location>
        <begin position="136"/>
        <end position="153"/>
    </location>
</feature>
<sequence>MKIMEVHEKGENLASYEIDKKYDTKLERNQCYLITSFIFFIFFLSTINNLDKYIHIKTTRYILRYSNLLYLISFCSLHIQVEFLVGLDKGLLPVNKYLAEIKEKIECINLVVVKNVIYFVYSFWEYVIRKRIKIKTFCKLGILISVFNFLIQNNIHNDFFRILTSSFFFVFLFFLHICFKIIMRDFMIFQCDLLMNEFGFLLIFLNLSDSYYLKYSNTLIICILRLLSFKILFNSAVRKLVYDRKAWVNFDCFENFFFSQPVPSLLSYIANCKFDKKLICFCIIVSEIIFSWLVFCASRLRLFFFGIFVCIHITSYIICNYCFFSYICLVLFLSSFDDSTLSLLFPSGNAPELYMSNTLMCTPTFIFICLVNTIFFLFYLFIVFMNCVPFFEQWNIYDLKCFHFFYRIHYEFSCLNICNSYAMLTYTGYNRKEVVIEELHKVGESYVWKEVPFKYKPNDLNKIGKILWWGHIPRLEWKFFFFPDHLKKEDYKKNIYPLYICSFLKKLCNRDLDLTSIFEDEQMESVPLLIRLIYYDYKMINEEKNINNNNNIEMKTLNNKDDKVTWDMGKYWQRKKIDIIGTLKYKKENK</sequence>
<evidence type="ECO:0000256" key="7">
    <source>
        <dbReference type="ARBA" id="ARBA00023180"/>
    </source>
</evidence>
<feature type="transmembrane region" description="Helical" evidence="9">
    <location>
        <begin position="301"/>
        <end position="319"/>
    </location>
</feature>